<dbReference type="FunFam" id="1.20.1740.10:FF:000001">
    <property type="entry name" value="Amino acid permease"/>
    <property type="match status" value="1"/>
</dbReference>
<dbReference type="InterPro" id="IPR004841">
    <property type="entry name" value="AA-permease/SLC12A_dom"/>
</dbReference>
<dbReference type="GO" id="GO:0055085">
    <property type="term" value="P:transmembrane transport"/>
    <property type="evidence" value="ECO:0007669"/>
    <property type="project" value="InterPro"/>
</dbReference>
<feature type="transmembrane region" description="Helical" evidence="8">
    <location>
        <begin position="80"/>
        <end position="102"/>
    </location>
</feature>
<dbReference type="PIRSF" id="PIRSF006060">
    <property type="entry name" value="AA_transporter"/>
    <property type="match status" value="1"/>
</dbReference>
<keyword evidence="7 8" id="KW-0472">Membrane</keyword>
<dbReference type="GO" id="GO:0005886">
    <property type="term" value="C:plasma membrane"/>
    <property type="evidence" value="ECO:0007669"/>
    <property type="project" value="UniProtKB-SubCell"/>
</dbReference>
<keyword evidence="5" id="KW-0029">Amino-acid transport</keyword>
<keyword evidence="2" id="KW-0813">Transport</keyword>
<feature type="transmembrane region" description="Helical" evidence="8">
    <location>
        <begin position="194"/>
        <end position="216"/>
    </location>
</feature>
<evidence type="ECO:0000256" key="7">
    <source>
        <dbReference type="ARBA" id="ARBA00023136"/>
    </source>
</evidence>
<keyword evidence="3" id="KW-1003">Cell membrane</keyword>
<feature type="transmembrane region" description="Helical" evidence="8">
    <location>
        <begin position="14"/>
        <end position="35"/>
    </location>
</feature>
<dbReference type="Proteomes" id="UP000414136">
    <property type="component" value="Unassembled WGS sequence"/>
</dbReference>
<dbReference type="Pfam" id="PF00324">
    <property type="entry name" value="AA_permease"/>
    <property type="match status" value="1"/>
</dbReference>
<feature type="transmembrane region" description="Helical" evidence="8">
    <location>
        <begin position="237"/>
        <end position="258"/>
    </location>
</feature>
<evidence type="ECO:0000256" key="6">
    <source>
        <dbReference type="ARBA" id="ARBA00022989"/>
    </source>
</evidence>
<feature type="transmembrane region" description="Helical" evidence="8">
    <location>
        <begin position="422"/>
        <end position="442"/>
    </location>
</feature>
<feature type="transmembrane region" description="Helical" evidence="8">
    <location>
        <begin position="41"/>
        <end position="60"/>
    </location>
</feature>
<dbReference type="EMBL" id="CABPSQ010000001">
    <property type="protein sequence ID" value="VVE60569.1"/>
    <property type="molecule type" value="Genomic_DNA"/>
</dbReference>
<evidence type="ECO:0000256" key="2">
    <source>
        <dbReference type="ARBA" id="ARBA00022448"/>
    </source>
</evidence>
<keyword evidence="4 8" id="KW-0812">Transmembrane</keyword>
<feature type="transmembrane region" description="Helical" evidence="8">
    <location>
        <begin position="278"/>
        <end position="307"/>
    </location>
</feature>
<dbReference type="PANTHER" id="PTHR43495:SF2">
    <property type="entry name" value="D-SERINE_D-ALANINE_GLYCINE TRANSPORTER"/>
    <property type="match status" value="1"/>
</dbReference>
<evidence type="ECO:0000313" key="11">
    <source>
        <dbReference type="Proteomes" id="UP000414136"/>
    </source>
</evidence>
<evidence type="ECO:0000259" key="9">
    <source>
        <dbReference type="Pfam" id="PF00324"/>
    </source>
</evidence>
<feature type="transmembrane region" description="Helical" evidence="8">
    <location>
        <begin position="356"/>
        <end position="380"/>
    </location>
</feature>
<evidence type="ECO:0000256" key="3">
    <source>
        <dbReference type="ARBA" id="ARBA00022475"/>
    </source>
</evidence>
<dbReference type="AlphaFoldDB" id="A0A5E4ZGV9"/>
<keyword evidence="11" id="KW-1185">Reference proteome</keyword>
<dbReference type="InterPro" id="IPR004840">
    <property type="entry name" value="Amino_acid_permease_CS"/>
</dbReference>
<gene>
    <name evidence="10" type="ORF">PCA31118_00278</name>
</gene>
<dbReference type="Gene3D" id="1.20.1740.10">
    <property type="entry name" value="Amino acid/polyamine transporter I"/>
    <property type="match status" value="1"/>
</dbReference>
<protein>
    <submittedName>
        <fullName evidence="10">Amino acid permease</fullName>
    </submittedName>
</protein>
<sequence length="467" mass="50197">MTSKDSKLLSTRQLSFMALGMAIGVGLFLGSASAIKAAGPGVLFVYCLCGGVIFLVMRALGELTVRNPSQGSFAAYAHNYLGPFAGYLVGWNYWITMVGVGIAESTAVAVYMKMWYPDVPQWIWVFSAIASIGLLNLLAVKVYGEIEFWFSLIKVVAILALIACGTTIIAFGWGNQGVPLGLSNLWRHGGWLPHGVTGLLNAIPIVAYSFAGIEMIAIASAEARDPQTTIPRSINSVIWRILLFYVLALGVILAIYPWNQIGLDGSPFVVTFERIGIAHAAGIVNFVILTAALSSFNCILFSGARILRNLALQDQAPGVFRARFANGIPGRAVLATLACTALGVILNYVIPDKAFGAMMSILAFNVIFNWVFIVLTHVGFRRAVPKAQRNTGFVLPAPNVSAVVSLAFCGFVLYMLGDDPDSRISIYAGVAWTVLAAGAYYVRSRARASANVRIEARPGLEASRDVR</sequence>
<evidence type="ECO:0000256" key="8">
    <source>
        <dbReference type="SAM" id="Phobius"/>
    </source>
</evidence>
<keyword evidence="6 8" id="KW-1133">Transmembrane helix</keyword>
<organism evidence="10 11">
    <name type="scientific">Pandoraea captiosa</name>
    <dbReference type="NCBI Taxonomy" id="2508302"/>
    <lineage>
        <taxon>Bacteria</taxon>
        <taxon>Pseudomonadati</taxon>
        <taxon>Pseudomonadota</taxon>
        <taxon>Betaproteobacteria</taxon>
        <taxon>Burkholderiales</taxon>
        <taxon>Burkholderiaceae</taxon>
        <taxon>Pandoraea</taxon>
    </lineage>
</organism>
<dbReference type="RefSeq" id="WP_150622311.1">
    <property type="nucleotide sequence ID" value="NZ_CABPSQ010000001.1"/>
</dbReference>
<evidence type="ECO:0000256" key="1">
    <source>
        <dbReference type="ARBA" id="ARBA00004651"/>
    </source>
</evidence>
<dbReference type="PANTHER" id="PTHR43495">
    <property type="entry name" value="GABA PERMEASE"/>
    <property type="match status" value="1"/>
</dbReference>
<dbReference type="GO" id="GO:0006865">
    <property type="term" value="P:amino acid transport"/>
    <property type="evidence" value="ECO:0007669"/>
    <property type="project" value="UniProtKB-KW"/>
</dbReference>
<evidence type="ECO:0000256" key="4">
    <source>
        <dbReference type="ARBA" id="ARBA00022692"/>
    </source>
</evidence>
<evidence type="ECO:0000256" key="5">
    <source>
        <dbReference type="ARBA" id="ARBA00022970"/>
    </source>
</evidence>
<feature type="transmembrane region" description="Helical" evidence="8">
    <location>
        <begin position="122"/>
        <end position="140"/>
    </location>
</feature>
<reference evidence="10 11" key="1">
    <citation type="submission" date="2019-08" db="EMBL/GenBank/DDBJ databases">
        <authorList>
            <person name="Peeters C."/>
        </authorList>
    </citation>
    <scope>NUCLEOTIDE SEQUENCE [LARGE SCALE GENOMIC DNA]</scope>
    <source>
        <strain evidence="10 11">LMG 31118</strain>
    </source>
</reference>
<dbReference type="OrthoDB" id="5442866at2"/>
<feature type="transmembrane region" description="Helical" evidence="8">
    <location>
        <begin position="328"/>
        <end position="350"/>
    </location>
</feature>
<feature type="transmembrane region" description="Helical" evidence="8">
    <location>
        <begin position="392"/>
        <end position="416"/>
    </location>
</feature>
<name>A0A5E4ZGV9_9BURK</name>
<feature type="domain" description="Amino acid permease/ SLC12A" evidence="9">
    <location>
        <begin position="14"/>
        <end position="436"/>
    </location>
</feature>
<evidence type="ECO:0000313" key="10">
    <source>
        <dbReference type="EMBL" id="VVE60569.1"/>
    </source>
</evidence>
<feature type="transmembrane region" description="Helical" evidence="8">
    <location>
        <begin position="152"/>
        <end position="174"/>
    </location>
</feature>
<proteinExistence type="predicted"/>
<comment type="subcellular location">
    <subcellularLocation>
        <location evidence="1">Cell membrane</location>
        <topology evidence="1">Multi-pass membrane protein</topology>
    </subcellularLocation>
</comment>
<dbReference type="PROSITE" id="PS00218">
    <property type="entry name" value="AMINO_ACID_PERMEASE_1"/>
    <property type="match status" value="1"/>
</dbReference>
<accession>A0A5E4ZGV9</accession>